<dbReference type="Pfam" id="PF00158">
    <property type="entry name" value="Sigma54_activat"/>
    <property type="match status" value="1"/>
</dbReference>
<dbReference type="FunFam" id="3.40.50.300:FF:000006">
    <property type="entry name" value="DNA-binding transcriptional regulator NtrC"/>
    <property type="match status" value="1"/>
</dbReference>
<dbReference type="Gene3D" id="3.30.450.40">
    <property type="match status" value="1"/>
</dbReference>
<keyword evidence="5" id="KW-0010">Activator</keyword>
<dbReference type="PANTHER" id="PTHR32071">
    <property type="entry name" value="TRANSCRIPTIONAL REGULATORY PROTEIN"/>
    <property type="match status" value="1"/>
</dbReference>
<dbReference type="EMBL" id="CP071793">
    <property type="protein sequence ID" value="QTD49736.1"/>
    <property type="molecule type" value="Genomic_DNA"/>
</dbReference>
<gene>
    <name evidence="10" type="ORF">J3U87_29485</name>
</gene>
<evidence type="ECO:0000256" key="3">
    <source>
        <dbReference type="ARBA" id="ARBA00023015"/>
    </source>
</evidence>
<evidence type="ECO:0000256" key="4">
    <source>
        <dbReference type="ARBA" id="ARBA00023125"/>
    </source>
</evidence>
<dbReference type="Gene3D" id="3.40.50.300">
    <property type="entry name" value="P-loop containing nucleotide triphosphate hydrolases"/>
    <property type="match status" value="1"/>
</dbReference>
<dbReference type="InterPro" id="IPR029016">
    <property type="entry name" value="GAF-like_dom_sf"/>
</dbReference>
<dbReference type="SMART" id="SM00065">
    <property type="entry name" value="GAF"/>
    <property type="match status" value="1"/>
</dbReference>
<dbReference type="InterPro" id="IPR000700">
    <property type="entry name" value="PAS-assoc_C"/>
</dbReference>
<dbReference type="SMART" id="SM00382">
    <property type="entry name" value="AAA"/>
    <property type="match status" value="1"/>
</dbReference>
<dbReference type="InterPro" id="IPR013767">
    <property type="entry name" value="PAS_fold"/>
</dbReference>
<dbReference type="SMART" id="SM00091">
    <property type="entry name" value="PAS"/>
    <property type="match status" value="1"/>
</dbReference>
<dbReference type="Pfam" id="PF25601">
    <property type="entry name" value="AAA_lid_14"/>
    <property type="match status" value="1"/>
</dbReference>
<evidence type="ECO:0000256" key="5">
    <source>
        <dbReference type="ARBA" id="ARBA00023159"/>
    </source>
</evidence>
<dbReference type="InterPro" id="IPR003018">
    <property type="entry name" value="GAF"/>
</dbReference>
<dbReference type="GO" id="GO:0003677">
    <property type="term" value="F:DNA binding"/>
    <property type="evidence" value="ECO:0007669"/>
    <property type="project" value="UniProtKB-KW"/>
</dbReference>
<dbReference type="GO" id="GO:0006355">
    <property type="term" value="P:regulation of DNA-templated transcription"/>
    <property type="evidence" value="ECO:0007669"/>
    <property type="project" value="InterPro"/>
</dbReference>
<keyword evidence="4" id="KW-0238">DNA-binding</keyword>
<proteinExistence type="predicted"/>
<dbReference type="Gene3D" id="3.30.450.20">
    <property type="entry name" value="PAS domain"/>
    <property type="match status" value="1"/>
</dbReference>
<dbReference type="PROSITE" id="PS50112">
    <property type="entry name" value="PAS"/>
    <property type="match status" value="1"/>
</dbReference>
<name>A0A8A4TII1_SULCO</name>
<keyword evidence="1" id="KW-0547">Nucleotide-binding</keyword>
<evidence type="ECO:0000259" key="9">
    <source>
        <dbReference type="PROSITE" id="PS50113"/>
    </source>
</evidence>
<dbReference type="Gene3D" id="1.10.8.60">
    <property type="match status" value="1"/>
</dbReference>
<dbReference type="NCBIfam" id="TIGR00229">
    <property type="entry name" value="sensory_box"/>
    <property type="match status" value="1"/>
</dbReference>
<dbReference type="CDD" id="cd00130">
    <property type="entry name" value="PAS"/>
    <property type="match status" value="1"/>
</dbReference>
<dbReference type="PROSITE" id="PS50113">
    <property type="entry name" value="PAC"/>
    <property type="match status" value="1"/>
</dbReference>
<keyword evidence="3" id="KW-0805">Transcription regulation</keyword>
<evidence type="ECO:0000256" key="2">
    <source>
        <dbReference type="ARBA" id="ARBA00022840"/>
    </source>
</evidence>
<dbReference type="GO" id="GO:0005524">
    <property type="term" value="F:ATP binding"/>
    <property type="evidence" value="ECO:0007669"/>
    <property type="project" value="UniProtKB-KW"/>
</dbReference>
<protein>
    <submittedName>
        <fullName evidence="10">Sigma 54-interacting transcriptional regulator</fullName>
    </submittedName>
</protein>
<dbReference type="CDD" id="cd00009">
    <property type="entry name" value="AAA"/>
    <property type="match status" value="1"/>
</dbReference>
<evidence type="ECO:0000256" key="1">
    <source>
        <dbReference type="ARBA" id="ARBA00022741"/>
    </source>
</evidence>
<dbReference type="Gene3D" id="1.10.10.60">
    <property type="entry name" value="Homeodomain-like"/>
    <property type="match status" value="1"/>
</dbReference>
<evidence type="ECO:0000259" key="7">
    <source>
        <dbReference type="PROSITE" id="PS50045"/>
    </source>
</evidence>
<keyword evidence="2" id="KW-0067">ATP-binding</keyword>
<dbReference type="PROSITE" id="PS00675">
    <property type="entry name" value="SIGMA54_INTERACT_1"/>
    <property type="match status" value="1"/>
</dbReference>
<dbReference type="InterPro" id="IPR025944">
    <property type="entry name" value="Sigma_54_int_dom_CS"/>
</dbReference>
<dbReference type="SUPFAM" id="SSF55785">
    <property type="entry name" value="PYP-like sensor domain (PAS domain)"/>
    <property type="match status" value="1"/>
</dbReference>
<dbReference type="InterPro" id="IPR003593">
    <property type="entry name" value="AAA+_ATPase"/>
</dbReference>
<dbReference type="SUPFAM" id="SSF55781">
    <property type="entry name" value="GAF domain-like"/>
    <property type="match status" value="1"/>
</dbReference>
<dbReference type="PANTHER" id="PTHR32071:SF117">
    <property type="entry name" value="PTS-DEPENDENT DIHYDROXYACETONE KINASE OPERON REGULATORY PROTEIN-RELATED"/>
    <property type="match status" value="1"/>
</dbReference>
<dbReference type="PROSITE" id="PS50045">
    <property type="entry name" value="SIGMA54_INTERACT_4"/>
    <property type="match status" value="1"/>
</dbReference>
<organism evidence="10 11">
    <name type="scientific">Sulfidibacter corallicola</name>
    <dbReference type="NCBI Taxonomy" id="2818388"/>
    <lineage>
        <taxon>Bacteria</taxon>
        <taxon>Pseudomonadati</taxon>
        <taxon>Acidobacteriota</taxon>
        <taxon>Holophagae</taxon>
        <taxon>Acanthopleuribacterales</taxon>
        <taxon>Acanthopleuribacteraceae</taxon>
        <taxon>Sulfidibacter</taxon>
    </lineage>
</organism>
<evidence type="ECO:0000256" key="6">
    <source>
        <dbReference type="ARBA" id="ARBA00023163"/>
    </source>
</evidence>
<dbReference type="SUPFAM" id="SSF52540">
    <property type="entry name" value="P-loop containing nucleoside triphosphate hydrolases"/>
    <property type="match status" value="1"/>
</dbReference>
<dbReference type="PROSITE" id="PS00688">
    <property type="entry name" value="SIGMA54_INTERACT_3"/>
    <property type="match status" value="1"/>
</dbReference>
<feature type="domain" description="PAS" evidence="8">
    <location>
        <begin position="20"/>
        <end position="76"/>
    </location>
</feature>
<evidence type="ECO:0000259" key="8">
    <source>
        <dbReference type="PROSITE" id="PS50112"/>
    </source>
</evidence>
<dbReference type="InterPro" id="IPR025662">
    <property type="entry name" value="Sigma_54_int_dom_ATP-bd_1"/>
</dbReference>
<dbReference type="KEGG" id="scor:J3U87_29485"/>
<feature type="domain" description="Sigma-54 factor interaction" evidence="7">
    <location>
        <begin position="334"/>
        <end position="563"/>
    </location>
</feature>
<dbReference type="RefSeq" id="WP_237379368.1">
    <property type="nucleotide sequence ID" value="NZ_CP071793.1"/>
</dbReference>
<sequence length="636" mass="71098">MRRTPDDAEPGHHTKRLEMEKSRLEAMIRKLGEGIVLVDETHRIAFANPRFADMLGVPFESLANHPTLDTLLPRDQWPSALRDVAQPSDDPQPEERQLTRVDGSTFWVSITATAFRVPGQESVGTLCMFTDVNGRKHREEYLDLLIDIFNRSAGPEFFTDVTRKLARAFGVSISFITECLGDTRSVRTIAFWQNGAPQKNRVYDLKDTACEAVVGRSPVYYGSLVQQLFPKDRELEAAGIESYVGVPLTDSRGTSLGHFALMDTQPFPNRTALLDTLEMIGTRIASEIERNQTEAQLRHQNERLREEIKARQRAVSTANYYRDEITSSYDVHTMIGESPAFRKVLDSIRLVSGTDVTVLVTGETGTGKELVARAIHEASPRAGKPLIKVNCAALPQELIEDELFGHEKGAFTHAQGQRKGRFELADQGTLFLDEIGELSLAAQAKLLRVLQEKEFERVGGSKSIKVDVRLIAATNRDLAAMVREGGFRDDLFYRLEVFPLHIPPLRERMEDIEPLAHFFLRRFARSLGKEFTGIDETSLHMLRNASWPGNIRELENLVHRSAILSPGPSLQIAVPIREAPEKASTLDAVVRNHIVSVLNRVDWQVEGSDGGASILGMNPSTLRSKIKKLGISRPGH</sequence>
<dbReference type="InterPro" id="IPR027417">
    <property type="entry name" value="P-loop_NTPase"/>
</dbReference>
<dbReference type="InterPro" id="IPR035965">
    <property type="entry name" value="PAS-like_dom_sf"/>
</dbReference>
<dbReference type="InterPro" id="IPR000014">
    <property type="entry name" value="PAS"/>
</dbReference>
<dbReference type="InterPro" id="IPR002078">
    <property type="entry name" value="Sigma_54_int"/>
</dbReference>
<evidence type="ECO:0000313" key="10">
    <source>
        <dbReference type="EMBL" id="QTD49736.1"/>
    </source>
</evidence>
<dbReference type="AlphaFoldDB" id="A0A8A4TII1"/>
<evidence type="ECO:0000313" key="11">
    <source>
        <dbReference type="Proteomes" id="UP000663929"/>
    </source>
</evidence>
<accession>A0A8A4TII1</accession>
<keyword evidence="6" id="KW-0804">Transcription</keyword>
<reference evidence="10" key="1">
    <citation type="submission" date="2021-03" db="EMBL/GenBank/DDBJ databases">
        <title>Acanthopleuribacteraceae sp. M133.</title>
        <authorList>
            <person name="Wang G."/>
        </authorList>
    </citation>
    <scope>NUCLEOTIDE SEQUENCE</scope>
    <source>
        <strain evidence="10">M133</strain>
    </source>
</reference>
<dbReference type="Pfam" id="PF00989">
    <property type="entry name" value="PAS"/>
    <property type="match status" value="1"/>
</dbReference>
<dbReference type="InterPro" id="IPR058031">
    <property type="entry name" value="AAA_lid_NorR"/>
</dbReference>
<feature type="domain" description="PAC" evidence="9">
    <location>
        <begin position="92"/>
        <end position="144"/>
    </location>
</feature>
<dbReference type="Proteomes" id="UP000663929">
    <property type="component" value="Chromosome"/>
</dbReference>
<keyword evidence="11" id="KW-1185">Reference proteome</keyword>